<sequence>MYIILHYAGRMGDQLTASTGCADNEYNEYCVPLLCQAYSWGHLAVIDTELERQIGIGRGYTLPPVPERGHIFLEIWRVH</sequence>
<dbReference type="AlphaFoldDB" id="A0A075AU27"/>
<proteinExistence type="predicted"/>
<accession>A0A075AU27</accession>
<gene>
    <name evidence="1" type="ORF">O9G_002572</name>
</gene>
<dbReference type="Proteomes" id="UP000030755">
    <property type="component" value="Unassembled WGS sequence"/>
</dbReference>
<dbReference type="EMBL" id="KE561167">
    <property type="protein sequence ID" value="EPZ32220.1"/>
    <property type="molecule type" value="Genomic_DNA"/>
</dbReference>
<name>A0A075AU27_ROZAC</name>
<evidence type="ECO:0000313" key="1">
    <source>
        <dbReference type="EMBL" id="EPZ32220.1"/>
    </source>
</evidence>
<reference evidence="1 2" key="1">
    <citation type="journal article" date="2013" name="Curr. Biol.">
        <title>Shared signatures of parasitism and phylogenomics unite Cryptomycota and microsporidia.</title>
        <authorList>
            <person name="James T.Y."/>
            <person name="Pelin A."/>
            <person name="Bonen L."/>
            <person name="Ahrendt S."/>
            <person name="Sain D."/>
            <person name="Corradi N."/>
            <person name="Stajich J.E."/>
        </authorList>
    </citation>
    <scope>NUCLEOTIDE SEQUENCE [LARGE SCALE GENOMIC DNA]</scope>
    <source>
        <strain evidence="1 2">CSF55</strain>
    </source>
</reference>
<evidence type="ECO:0000313" key="2">
    <source>
        <dbReference type="Proteomes" id="UP000030755"/>
    </source>
</evidence>
<dbReference type="HOGENOM" id="CLU_2607352_0_0_1"/>
<protein>
    <submittedName>
        <fullName evidence="1">Uncharacterized protein</fullName>
    </submittedName>
</protein>
<keyword evidence="2" id="KW-1185">Reference proteome</keyword>
<organism evidence="1 2">
    <name type="scientific">Rozella allomycis (strain CSF55)</name>
    <dbReference type="NCBI Taxonomy" id="988480"/>
    <lineage>
        <taxon>Eukaryota</taxon>
        <taxon>Fungi</taxon>
        <taxon>Fungi incertae sedis</taxon>
        <taxon>Cryptomycota</taxon>
        <taxon>Cryptomycota incertae sedis</taxon>
        <taxon>Rozella</taxon>
    </lineage>
</organism>